<dbReference type="Proteomes" id="UP000635983">
    <property type="component" value="Unassembled WGS sequence"/>
</dbReference>
<evidence type="ECO:0000313" key="1">
    <source>
        <dbReference type="EMBL" id="GGJ98788.1"/>
    </source>
</evidence>
<gene>
    <name evidence="1" type="ORF">GCM10009304_25850</name>
</gene>
<evidence type="ECO:0000313" key="2">
    <source>
        <dbReference type="Proteomes" id="UP000635983"/>
    </source>
</evidence>
<comment type="caution">
    <text evidence="1">The sequence shown here is derived from an EMBL/GenBank/DDBJ whole genome shotgun (WGS) entry which is preliminary data.</text>
</comment>
<reference evidence="1" key="2">
    <citation type="submission" date="2020-09" db="EMBL/GenBank/DDBJ databases">
        <authorList>
            <person name="Sun Q."/>
            <person name="Ohkuma M."/>
        </authorList>
    </citation>
    <scope>NUCLEOTIDE SEQUENCE</scope>
    <source>
        <strain evidence="1">JCM 30078</strain>
    </source>
</reference>
<dbReference type="AlphaFoldDB" id="A0A917UZ02"/>
<reference evidence="1" key="1">
    <citation type="journal article" date="2014" name="Int. J. Syst. Evol. Microbiol.">
        <title>Complete genome sequence of Corynebacterium casei LMG S-19264T (=DSM 44701T), isolated from a smear-ripened cheese.</title>
        <authorList>
            <consortium name="US DOE Joint Genome Institute (JGI-PGF)"/>
            <person name="Walter F."/>
            <person name="Albersmeier A."/>
            <person name="Kalinowski J."/>
            <person name="Ruckert C."/>
        </authorList>
    </citation>
    <scope>NUCLEOTIDE SEQUENCE</scope>
    <source>
        <strain evidence="1">JCM 30078</strain>
    </source>
</reference>
<sequence length="60" mass="6991">MPDVHRAWEDDLVSKKRESSRSFREKSVIEMSLFFVTLKSPRQPSNDVVVSLARAEVRSR</sequence>
<name>A0A917UZ02_9PSED</name>
<keyword evidence="2" id="KW-1185">Reference proteome</keyword>
<proteinExistence type="predicted"/>
<organism evidence="1 2">
    <name type="scientific">Pseudomonas matsuisoli</name>
    <dbReference type="NCBI Taxonomy" id="1515666"/>
    <lineage>
        <taxon>Bacteria</taxon>
        <taxon>Pseudomonadati</taxon>
        <taxon>Pseudomonadota</taxon>
        <taxon>Gammaproteobacteria</taxon>
        <taxon>Pseudomonadales</taxon>
        <taxon>Pseudomonadaceae</taxon>
        <taxon>Pseudomonas</taxon>
    </lineage>
</organism>
<protein>
    <submittedName>
        <fullName evidence="1">Uncharacterized protein</fullName>
    </submittedName>
</protein>
<dbReference type="EMBL" id="BMPO01000005">
    <property type="protein sequence ID" value="GGJ98788.1"/>
    <property type="molecule type" value="Genomic_DNA"/>
</dbReference>
<accession>A0A917UZ02</accession>